<keyword evidence="2" id="KW-1185">Reference proteome</keyword>
<organism evidence="1 2">
    <name type="scientific">Streptomyces roseirectus</name>
    <dbReference type="NCBI Taxonomy" id="2768066"/>
    <lineage>
        <taxon>Bacteria</taxon>
        <taxon>Bacillati</taxon>
        <taxon>Actinomycetota</taxon>
        <taxon>Actinomycetes</taxon>
        <taxon>Kitasatosporales</taxon>
        <taxon>Streptomycetaceae</taxon>
        <taxon>Streptomyces</taxon>
    </lineage>
</organism>
<dbReference type="InterPro" id="IPR012349">
    <property type="entry name" value="Split_barrel_FMN-bd"/>
</dbReference>
<dbReference type="KEGG" id="sroi:IAG44_05215"/>
<dbReference type="Proteomes" id="UP000516052">
    <property type="component" value="Chromosome"/>
</dbReference>
<dbReference type="NCBIfam" id="TIGR00026">
    <property type="entry name" value="hi_GC_TIGR00026"/>
    <property type="match status" value="1"/>
</dbReference>
<dbReference type="AlphaFoldDB" id="A0A7H0I7Y8"/>
<dbReference type="GO" id="GO:0016491">
    <property type="term" value="F:oxidoreductase activity"/>
    <property type="evidence" value="ECO:0007669"/>
    <property type="project" value="InterPro"/>
</dbReference>
<accession>A0A7H0I7Y8</accession>
<dbReference type="Pfam" id="PF04075">
    <property type="entry name" value="F420H2_quin_red"/>
    <property type="match status" value="1"/>
</dbReference>
<protein>
    <submittedName>
        <fullName evidence="1">Nitroreductase family deazaflavin-dependent oxidoreductase</fullName>
    </submittedName>
</protein>
<dbReference type="InterPro" id="IPR004378">
    <property type="entry name" value="F420H2_quin_Rdtase"/>
</dbReference>
<dbReference type="EMBL" id="CP060828">
    <property type="protein sequence ID" value="QNP68904.1"/>
    <property type="molecule type" value="Genomic_DNA"/>
</dbReference>
<dbReference type="SUPFAM" id="SSF50475">
    <property type="entry name" value="FMN-binding split barrel"/>
    <property type="match status" value="1"/>
</dbReference>
<gene>
    <name evidence="1" type="ORF">IAG44_05215</name>
</gene>
<dbReference type="Gene3D" id="2.30.110.10">
    <property type="entry name" value="Electron Transport, Fmn-binding Protein, Chain A"/>
    <property type="match status" value="1"/>
</dbReference>
<dbReference type="RefSeq" id="WP_187745943.1">
    <property type="nucleotide sequence ID" value="NZ_CP060828.1"/>
</dbReference>
<name>A0A7H0I7Y8_9ACTN</name>
<sequence>MSQPYYRRGSALNVRFNNVVGWLARHGFSIAGSAEMSVKGRKSGQPQRIPVNPHTHAGAQYLVSARGHSQWVRNMRAAGGGELRVGRTVREFTAVEVPDAEKTAILRTYLEKWGWEVDQYFQGVTAKSSDEEIAAAAGDHPVFRITVRS</sequence>
<proteinExistence type="predicted"/>
<evidence type="ECO:0000313" key="2">
    <source>
        <dbReference type="Proteomes" id="UP000516052"/>
    </source>
</evidence>
<evidence type="ECO:0000313" key="1">
    <source>
        <dbReference type="EMBL" id="QNP68904.1"/>
    </source>
</evidence>
<reference evidence="1 2" key="1">
    <citation type="submission" date="2020-08" db="EMBL/GenBank/DDBJ databases">
        <title>A novel species.</title>
        <authorList>
            <person name="Gao J."/>
        </authorList>
    </citation>
    <scope>NUCLEOTIDE SEQUENCE [LARGE SCALE GENOMIC DNA]</scope>
    <source>
        <strain evidence="1 2">CRXT-G-22</strain>
    </source>
</reference>